<dbReference type="EMBL" id="UZAF01020436">
    <property type="protein sequence ID" value="VDO69873.1"/>
    <property type="molecule type" value="Genomic_DNA"/>
</dbReference>
<dbReference type="OrthoDB" id="5906457at2759"/>
<proteinExistence type="predicted"/>
<reference evidence="1 2" key="2">
    <citation type="submission" date="2018-11" db="EMBL/GenBank/DDBJ databases">
        <authorList>
            <consortium name="Pathogen Informatics"/>
        </authorList>
    </citation>
    <scope>NUCLEOTIDE SEQUENCE [LARGE SCALE GENOMIC DNA]</scope>
    <source>
        <strain evidence="1 2">MHpl1</strain>
    </source>
</reference>
<evidence type="ECO:0000313" key="1">
    <source>
        <dbReference type="EMBL" id="VDO69873.1"/>
    </source>
</evidence>
<sequence length="81" mass="9039">MANSHTTGHHDHLQQDKLITALRKNRPATLNELRSIPLHSFNPTPLGTSATFTVCCTMASLQTLSACQHGYMRHTVYLFCT</sequence>
<organism evidence="3">
    <name type="scientific">Haemonchus placei</name>
    <name type="common">Barber's pole worm</name>
    <dbReference type="NCBI Taxonomy" id="6290"/>
    <lineage>
        <taxon>Eukaryota</taxon>
        <taxon>Metazoa</taxon>
        <taxon>Ecdysozoa</taxon>
        <taxon>Nematoda</taxon>
        <taxon>Chromadorea</taxon>
        <taxon>Rhabditida</taxon>
        <taxon>Rhabditina</taxon>
        <taxon>Rhabditomorpha</taxon>
        <taxon>Strongyloidea</taxon>
        <taxon>Trichostrongylidae</taxon>
        <taxon>Haemonchus</taxon>
    </lineage>
</organism>
<accession>A0A0N4X1P4</accession>
<evidence type="ECO:0000313" key="3">
    <source>
        <dbReference type="WBParaSite" id="HPLM_0001825101-mRNA-1"/>
    </source>
</evidence>
<keyword evidence="2" id="KW-1185">Reference proteome</keyword>
<gene>
    <name evidence="1" type="ORF">HPLM_LOCUS18243</name>
</gene>
<dbReference type="WBParaSite" id="HPLM_0001825101-mRNA-1">
    <property type="protein sequence ID" value="HPLM_0001825101-mRNA-1"/>
    <property type="gene ID" value="HPLM_0001825101"/>
</dbReference>
<name>A0A0N4X1P4_HAEPC</name>
<protein>
    <submittedName>
        <fullName evidence="1 3">Uncharacterized protein</fullName>
    </submittedName>
</protein>
<evidence type="ECO:0000313" key="2">
    <source>
        <dbReference type="Proteomes" id="UP000268014"/>
    </source>
</evidence>
<dbReference type="AlphaFoldDB" id="A0A0N4X1P4"/>
<reference evidence="3" key="1">
    <citation type="submission" date="2017-02" db="UniProtKB">
        <authorList>
            <consortium name="WormBaseParasite"/>
        </authorList>
    </citation>
    <scope>IDENTIFICATION</scope>
</reference>
<dbReference type="Proteomes" id="UP000268014">
    <property type="component" value="Unassembled WGS sequence"/>
</dbReference>